<comment type="function">
    <text evidence="15">Catalytic component of the SWR1 complex which mediates the ATP-dependent exchange of histone H2A for the H2A variant HZT1 leading to transcriptional regulation of selected genes by chromatin remodeling.</text>
</comment>
<evidence type="ECO:0000256" key="3">
    <source>
        <dbReference type="ARBA" id="ARBA00011826"/>
    </source>
</evidence>
<feature type="region of interest" description="Disordered" evidence="19">
    <location>
        <begin position="625"/>
        <end position="804"/>
    </location>
</feature>
<keyword evidence="6" id="KW-0378">Hydrolase</keyword>
<evidence type="ECO:0000256" key="10">
    <source>
        <dbReference type="ARBA" id="ARBA00023015"/>
    </source>
</evidence>
<evidence type="ECO:0000256" key="18">
    <source>
        <dbReference type="ARBA" id="ARBA00074297"/>
    </source>
</evidence>
<sequence>MSGNGINGSVAGSKTSVTRNGTRGSARSGFIDGVDAVNKDGRSRYRTQQNAQPIDLTPEVLELEQVGLLASKQLELEKVVDKHDDLVRELFHMENFTMMLSYDPAYKSKYDLIDNTAPVAGPSRQTRGRHNERRQIFSNPTIPSPQPPSSVRRKGKSKMNTSEILETLHNAASTVKGKGKEKETAPARESISSGSRIITRRIVEPVPAPVLIPASAATLSPVPAFVPAQLPVPVPIPVHVPVSSPVPAPIISAPIAPSPVIEETVVVVRRKSEQKAQGPAAEPVSVEMNEILPVNPTRPEEFATPSARPRKISERVLRNTDLRWQQSTLTDILDNLEKSPLDVHKNGIAPCPTGAPEESISVALKRRSERFNAPLTTTFSPKPPKIKLRLPVEDRTPTREPLAVQSNVILRSPSKVKRIKLIVRRPPPTISNPRQLPPKPKFNSSLPNFLSSYINVDDEDTTMSALEEEAKSEATIREQVVRFRREGRFIPGTDILFGTEPHKVEYTSPQRSTTDTWDHVVAAVIARGRAKSKRSIGQQIASQIASKVQTHFDGQESKKIKAKEAEERRLRNLAKSTMKIVIGEWKKAVYHIREKQKLKQEAEERRLGRAHLDAILDQSGQLLETQQGDLSRGDMYGSRSRSGSIPDLDTDEDEDDEDEDDDDDNEGGEAGDDQEDDDDDEIDDSGTKTLLGGNSVNESEVDNTDPQLFTPRSLTPRTMSEAPTNGDSEHTEQDDLDDSTAQLLNDDSNQRGIDMDSVTSFDQTLEGLTIPEPESSPQRPPRVSEPHLQDSSSSKSRGTTSDIPISDLQALAKWSSLNTLGLDYGSDSEPDSEPQDAEVPAEDNADSQPEHSTETSRHQTPGDLDTEIEFLSVIPESATLDQPLSVQQLPSEIIDTQQVNDYDVLEGEADNSEHAERGGDSEKEEGQEQEEQEEEPEPGSEVDIESQIPHYLKPYAVAPVEWDPDAKVTPPLLLRGVLRPYQQSGLEWLASLHVNRLNGILADEMGLGKTIQTIALLAHLACDRGIWGPHLIVVPTSVLLNWEMEFKKFLPGFRVLSYHGTTKRRKELRQGWNDKHHFNVCITSYTLASRDAHIFKRKAWYYMILDEAHMIKNFKSQRWNILLMFRSYRRLLLTGTPLQNNLTELWALLQFLMSGANFANLKEFGEWFSNPLEKAIEMGGTYDDETMQRVSKLHTVLRPYLLRRLKRDVEKELPSKFDHLTLCPLSRRQRFLYDEFMSRAQTKDALGSGVYQKIANVLMQLRKVCNHPDLFEVRPIVTSFAMTRSAIADYEIKELLVRRRFLMDEEETVDLNVIGLRFVDHQNVPLMTSIATRNLNATKVLPCYSETLGDPPPKDTRTVIGFRKYSAYLKRANDIARWSHIGYLNNFRCSRMPFYPQEMISVVERMAKPIIPFSNLNSPTTYLENVDRVNQAVKSYTTRASEMASLVDHFAFATPAAVALDLPRIALSGYQDTIQSQPLDFDSVLHRASVKLQIAFPDSLLLQYDCGKLQRLATLLREKKAGGHRVLIFTQMTRILDILEIFLNFHGYLYLRLDGATKIEDRQYITERFNADPRIFCFIASSRSGGVGINLTGADTVVFYDSDFNPQMDKQCEDRAHRIGQIRDVHIYRFVSQYTVEEAMLLKANQKRSLDDLVIQKGEFDWRSLFNDEGALTKALGDFEDAEDRHAAMIATREEISLVGADEDDFGEMGANTPGVSTPADVEMAPGLEEDLGDIDIGGGGVDDDDDDDDEDDQGGSVVDYMLAFIEKDYEYFRDWRL</sequence>
<feature type="domain" description="Helicase C-terminal" evidence="21">
    <location>
        <begin position="1508"/>
        <end position="1661"/>
    </location>
</feature>
<dbReference type="OrthoDB" id="372624at2759"/>
<evidence type="ECO:0000256" key="1">
    <source>
        <dbReference type="ARBA" id="ARBA00004123"/>
    </source>
</evidence>
<evidence type="ECO:0000256" key="11">
    <source>
        <dbReference type="ARBA" id="ARBA00023125"/>
    </source>
</evidence>
<evidence type="ECO:0000256" key="17">
    <source>
        <dbReference type="ARBA" id="ARBA00047995"/>
    </source>
</evidence>
<feature type="region of interest" description="Disordered" evidence="19">
    <location>
        <begin position="1730"/>
        <end position="1758"/>
    </location>
</feature>
<feature type="compositionally biased region" description="Basic and acidic residues" evidence="19">
    <location>
        <begin position="911"/>
        <end position="926"/>
    </location>
</feature>
<feature type="compositionally biased region" description="Acidic residues" evidence="19">
    <location>
        <begin position="648"/>
        <end position="684"/>
    </location>
</feature>
<evidence type="ECO:0000256" key="7">
    <source>
        <dbReference type="ARBA" id="ARBA00022806"/>
    </source>
</evidence>
<evidence type="ECO:0000256" key="9">
    <source>
        <dbReference type="ARBA" id="ARBA00022853"/>
    </source>
</evidence>
<dbReference type="Proteomes" id="UP000283269">
    <property type="component" value="Unassembled WGS sequence"/>
</dbReference>
<evidence type="ECO:0000259" key="20">
    <source>
        <dbReference type="PROSITE" id="PS51192"/>
    </source>
</evidence>
<dbReference type="EC" id="3.6.4.12" evidence="4"/>
<evidence type="ECO:0000256" key="12">
    <source>
        <dbReference type="ARBA" id="ARBA00023159"/>
    </source>
</evidence>
<dbReference type="InterPro" id="IPR050520">
    <property type="entry name" value="INO80/SWR1_helicase"/>
</dbReference>
<dbReference type="InterPro" id="IPR027417">
    <property type="entry name" value="P-loop_NTPase"/>
</dbReference>
<dbReference type="InterPro" id="IPR038718">
    <property type="entry name" value="SNF2-like_sf"/>
</dbReference>
<feature type="compositionally biased region" description="Acidic residues" evidence="19">
    <location>
        <begin position="1742"/>
        <end position="1754"/>
    </location>
</feature>
<feature type="region of interest" description="Disordered" evidence="19">
    <location>
        <begin position="118"/>
        <end position="159"/>
    </location>
</feature>
<feature type="region of interest" description="Disordered" evidence="19">
    <location>
        <begin position="174"/>
        <end position="193"/>
    </location>
</feature>
<evidence type="ECO:0000256" key="4">
    <source>
        <dbReference type="ARBA" id="ARBA00012551"/>
    </source>
</evidence>
<dbReference type="SUPFAM" id="SSF52540">
    <property type="entry name" value="P-loop containing nucleoside triphosphate hydrolases"/>
    <property type="match status" value="2"/>
</dbReference>
<keyword evidence="10" id="KW-0805">Transcription regulation</keyword>
<dbReference type="Gene3D" id="3.40.50.10810">
    <property type="entry name" value="Tandem AAA-ATPase domain"/>
    <property type="match status" value="1"/>
</dbReference>
<evidence type="ECO:0000256" key="6">
    <source>
        <dbReference type="ARBA" id="ARBA00022801"/>
    </source>
</evidence>
<dbReference type="PANTHER" id="PTHR45685:SF1">
    <property type="entry name" value="HELICASE SRCAP"/>
    <property type="match status" value="1"/>
</dbReference>
<dbReference type="GO" id="GO:0003677">
    <property type="term" value="F:DNA binding"/>
    <property type="evidence" value="ECO:0007669"/>
    <property type="project" value="UniProtKB-KW"/>
</dbReference>
<comment type="subcellular location">
    <subcellularLocation>
        <location evidence="1">Nucleus</location>
    </subcellularLocation>
</comment>
<dbReference type="InterPro" id="IPR049730">
    <property type="entry name" value="SNF2/RAD54-like_C"/>
</dbReference>
<dbReference type="EMBL" id="NHYD01001970">
    <property type="protein sequence ID" value="PPQ88988.1"/>
    <property type="molecule type" value="Genomic_DNA"/>
</dbReference>
<dbReference type="SMART" id="SM00490">
    <property type="entry name" value="HELICc"/>
    <property type="match status" value="1"/>
</dbReference>
<feature type="compositionally biased region" description="Acidic residues" evidence="19">
    <location>
        <begin position="927"/>
        <end position="943"/>
    </location>
</feature>
<keyword evidence="12" id="KW-0010">Activator</keyword>
<gene>
    <name evidence="22" type="ORF">CVT25_005087</name>
</gene>
<comment type="similarity">
    <text evidence="2">Belongs to the SNF2/RAD54 helicase family. SWR1 subfamily.</text>
</comment>
<dbReference type="GO" id="GO:0005524">
    <property type="term" value="F:ATP binding"/>
    <property type="evidence" value="ECO:0007669"/>
    <property type="project" value="UniProtKB-KW"/>
</dbReference>
<evidence type="ECO:0000256" key="19">
    <source>
        <dbReference type="SAM" id="MobiDB-lite"/>
    </source>
</evidence>
<dbReference type="GO" id="GO:0016887">
    <property type="term" value="F:ATP hydrolysis activity"/>
    <property type="evidence" value="ECO:0007669"/>
    <property type="project" value="TreeGrafter"/>
</dbReference>
<keyword evidence="11" id="KW-0238">DNA-binding</keyword>
<dbReference type="PANTHER" id="PTHR45685">
    <property type="entry name" value="HELICASE SRCAP-RELATED"/>
    <property type="match status" value="1"/>
</dbReference>
<dbReference type="SMART" id="SM00487">
    <property type="entry name" value="DEXDc"/>
    <property type="match status" value="1"/>
</dbReference>
<comment type="subunit">
    <text evidence="3">Component of the SWR1 chromatin-remodeling complex.</text>
</comment>
<evidence type="ECO:0000259" key="21">
    <source>
        <dbReference type="PROSITE" id="PS51194"/>
    </source>
</evidence>
<dbReference type="Gene3D" id="3.40.50.300">
    <property type="entry name" value="P-loop containing nucleotide triphosphate hydrolases"/>
    <property type="match status" value="1"/>
</dbReference>
<protein>
    <recommendedName>
        <fullName evidence="16">Helicase SWR1</fullName>
        <ecNumber evidence="4">3.6.4.12</ecNumber>
    </recommendedName>
    <alternativeName>
        <fullName evidence="18">Helicase swr1</fullName>
    </alternativeName>
</protein>
<evidence type="ECO:0000256" key="13">
    <source>
        <dbReference type="ARBA" id="ARBA00023163"/>
    </source>
</evidence>
<keyword evidence="9" id="KW-0156">Chromatin regulator</keyword>
<feature type="region of interest" description="Disordered" evidence="19">
    <location>
        <begin position="820"/>
        <end position="874"/>
    </location>
</feature>
<dbReference type="InterPro" id="IPR014001">
    <property type="entry name" value="Helicase_ATP-bd"/>
</dbReference>
<dbReference type="GO" id="GO:0006338">
    <property type="term" value="P:chromatin remodeling"/>
    <property type="evidence" value="ECO:0007669"/>
    <property type="project" value="TreeGrafter"/>
</dbReference>
<accession>A0A409XDW5</accession>
<comment type="catalytic activity">
    <reaction evidence="17">
        <text>ATP + H2O = ADP + phosphate + H(+)</text>
        <dbReference type="Rhea" id="RHEA:13065"/>
        <dbReference type="ChEBI" id="CHEBI:15377"/>
        <dbReference type="ChEBI" id="CHEBI:15378"/>
        <dbReference type="ChEBI" id="CHEBI:30616"/>
        <dbReference type="ChEBI" id="CHEBI:43474"/>
        <dbReference type="ChEBI" id="CHEBI:456216"/>
        <dbReference type="EC" id="3.6.4.12"/>
    </reaction>
</comment>
<keyword evidence="14" id="KW-0539">Nucleus</keyword>
<dbReference type="Pfam" id="PF00176">
    <property type="entry name" value="SNF2-rel_dom"/>
    <property type="match status" value="1"/>
</dbReference>
<feature type="compositionally biased region" description="Polar residues" evidence="19">
    <location>
        <begin position="10"/>
        <end position="25"/>
    </location>
</feature>
<dbReference type="PROSITE" id="PS51192">
    <property type="entry name" value="HELICASE_ATP_BIND_1"/>
    <property type="match status" value="1"/>
</dbReference>
<dbReference type="Pfam" id="PF00271">
    <property type="entry name" value="Helicase_C"/>
    <property type="match status" value="1"/>
</dbReference>
<evidence type="ECO:0000313" key="22">
    <source>
        <dbReference type="EMBL" id="PPQ88988.1"/>
    </source>
</evidence>
<keyword evidence="13" id="KW-0804">Transcription</keyword>
<reference evidence="22 23" key="1">
    <citation type="journal article" date="2018" name="Evol. Lett.">
        <title>Horizontal gene cluster transfer increased hallucinogenic mushroom diversity.</title>
        <authorList>
            <person name="Reynolds H.T."/>
            <person name="Vijayakumar V."/>
            <person name="Gluck-Thaler E."/>
            <person name="Korotkin H.B."/>
            <person name="Matheny P.B."/>
            <person name="Slot J.C."/>
        </authorList>
    </citation>
    <scope>NUCLEOTIDE SEQUENCE [LARGE SCALE GENOMIC DNA]</scope>
    <source>
        <strain evidence="22 23">2631</strain>
    </source>
</reference>
<evidence type="ECO:0000313" key="23">
    <source>
        <dbReference type="Proteomes" id="UP000283269"/>
    </source>
</evidence>
<feature type="compositionally biased region" description="Acidic residues" evidence="19">
    <location>
        <begin position="826"/>
        <end position="845"/>
    </location>
</feature>
<dbReference type="FunFam" id="3.40.50.10810:FF:000051">
    <property type="entry name" value="Helicase SWR1"/>
    <property type="match status" value="1"/>
</dbReference>
<evidence type="ECO:0000256" key="16">
    <source>
        <dbReference type="ARBA" id="ARBA00040599"/>
    </source>
</evidence>
<feature type="domain" description="Helicase ATP-binding" evidence="20">
    <location>
        <begin position="990"/>
        <end position="1155"/>
    </location>
</feature>
<organism evidence="22 23">
    <name type="scientific">Psilocybe cyanescens</name>
    <dbReference type="NCBI Taxonomy" id="93625"/>
    <lineage>
        <taxon>Eukaryota</taxon>
        <taxon>Fungi</taxon>
        <taxon>Dikarya</taxon>
        <taxon>Basidiomycota</taxon>
        <taxon>Agaricomycotina</taxon>
        <taxon>Agaricomycetes</taxon>
        <taxon>Agaricomycetidae</taxon>
        <taxon>Agaricales</taxon>
        <taxon>Agaricineae</taxon>
        <taxon>Strophariaceae</taxon>
        <taxon>Psilocybe</taxon>
    </lineage>
</organism>
<evidence type="ECO:0000256" key="8">
    <source>
        <dbReference type="ARBA" id="ARBA00022840"/>
    </source>
</evidence>
<dbReference type="STRING" id="93625.A0A409XDW5"/>
<proteinExistence type="inferred from homology"/>
<evidence type="ECO:0000256" key="15">
    <source>
        <dbReference type="ARBA" id="ARBA00037570"/>
    </source>
</evidence>
<feature type="compositionally biased region" description="Basic and acidic residues" evidence="19">
    <location>
        <begin position="848"/>
        <end position="857"/>
    </location>
</feature>
<keyword evidence="8" id="KW-0067">ATP-binding</keyword>
<keyword evidence="23" id="KW-1185">Reference proteome</keyword>
<evidence type="ECO:0000256" key="14">
    <source>
        <dbReference type="ARBA" id="ARBA00023242"/>
    </source>
</evidence>
<dbReference type="InterPro" id="IPR000330">
    <property type="entry name" value="SNF2_N"/>
</dbReference>
<comment type="caution">
    <text evidence="22">The sequence shown here is derived from an EMBL/GenBank/DDBJ whole genome shotgun (WGS) entry which is preliminary data.</text>
</comment>
<name>A0A409XDW5_PSICY</name>
<evidence type="ECO:0000256" key="2">
    <source>
        <dbReference type="ARBA" id="ARBA00009220"/>
    </source>
</evidence>
<feature type="region of interest" description="Disordered" evidence="19">
    <location>
        <begin position="1"/>
        <end position="35"/>
    </location>
</feature>
<keyword evidence="5" id="KW-0547">Nucleotide-binding</keyword>
<dbReference type="GO" id="GO:0042393">
    <property type="term" value="F:histone binding"/>
    <property type="evidence" value="ECO:0007669"/>
    <property type="project" value="TreeGrafter"/>
</dbReference>
<dbReference type="GO" id="GO:0000812">
    <property type="term" value="C:Swr1 complex"/>
    <property type="evidence" value="ECO:0007669"/>
    <property type="project" value="TreeGrafter"/>
</dbReference>
<dbReference type="PROSITE" id="PS51194">
    <property type="entry name" value="HELICASE_CTER"/>
    <property type="match status" value="1"/>
</dbReference>
<feature type="compositionally biased region" description="Polar residues" evidence="19">
    <location>
        <begin position="692"/>
        <end position="726"/>
    </location>
</feature>
<dbReference type="CDD" id="cd18793">
    <property type="entry name" value="SF2_C_SNF"/>
    <property type="match status" value="1"/>
</dbReference>
<keyword evidence="7" id="KW-0347">Helicase</keyword>
<dbReference type="InterPro" id="IPR001650">
    <property type="entry name" value="Helicase_C-like"/>
</dbReference>
<dbReference type="FunCoup" id="A0A409XDW5">
    <property type="interactions" value="441"/>
</dbReference>
<feature type="compositionally biased region" description="Polar residues" evidence="19">
    <location>
        <begin position="739"/>
        <end position="763"/>
    </location>
</feature>
<evidence type="ECO:0000256" key="5">
    <source>
        <dbReference type="ARBA" id="ARBA00022741"/>
    </source>
</evidence>
<feature type="region of interest" description="Disordered" evidence="19">
    <location>
        <begin position="909"/>
        <end position="943"/>
    </location>
</feature>
<dbReference type="InParanoid" id="A0A409XDW5"/>
<dbReference type="GO" id="GO:0003678">
    <property type="term" value="F:DNA helicase activity"/>
    <property type="evidence" value="ECO:0007669"/>
    <property type="project" value="UniProtKB-EC"/>
</dbReference>